<dbReference type="Proteomes" id="UP001180487">
    <property type="component" value="Unassembled WGS sequence"/>
</dbReference>
<name>A0ABU2C407_9BURK</name>
<dbReference type="EMBL" id="JAVDXT010000001">
    <property type="protein sequence ID" value="MDR7376051.1"/>
    <property type="molecule type" value="Genomic_DNA"/>
</dbReference>
<proteinExistence type="predicted"/>
<keyword evidence="1" id="KW-0812">Transmembrane</keyword>
<accession>A0ABU2C407</accession>
<gene>
    <name evidence="2" type="ORF">J2X19_000709</name>
</gene>
<comment type="caution">
    <text evidence="2">The sequence shown here is derived from an EMBL/GenBank/DDBJ whole genome shotgun (WGS) entry which is preliminary data.</text>
</comment>
<keyword evidence="1" id="KW-0472">Membrane</keyword>
<evidence type="ECO:0000313" key="3">
    <source>
        <dbReference type="Proteomes" id="UP001180487"/>
    </source>
</evidence>
<evidence type="ECO:0000313" key="2">
    <source>
        <dbReference type="EMBL" id="MDR7376051.1"/>
    </source>
</evidence>
<keyword evidence="3" id="KW-1185">Reference proteome</keyword>
<protein>
    <submittedName>
        <fullName evidence="2">Uncharacterized protein</fullName>
    </submittedName>
</protein>
<keyword evidence="1" id="KW-1133">Transmembrane helix</keyword>
<reference evidence="2 3" key="1">
    <citation type="submission" date="2023-07" db="EMBL/GenBank/DDBJ databases">
        <title>Sorghum-associated microbial communities from plants grown in Nebraska, USA.</title>
        <authorList>
            <person name="Schachtman D."/>
        </authorList>
    </citation>
    <scope>NUCLEOTIDE SEQUENCE [LARGE SCALE GENOMIC DNA]</scope>
    <source>
        <strain evidence="2 3">BE313</strain>
    </source>
</reference>
<feature type="transmembrane region" description="Helical" evidence="1">
    <location>
        <begin position="7"/>
        <end position="27"/>
    </location>
</feature>
<sequence length="30" mass="3192">MKELRTTAGLLINASGLVILLSNLAQWHAG</sequence>
<organism evidence="2 3">
    <name type="scientific">Rhodoferax ferrireducens</name>
    <dbReference type="NCBI Taxonomy" id="192843"/>
    <lineage>
        <taxon>Bacteria</taxon>
        <taxon>Pseudomonadati</taxon>
        <taxon>Pseudomonadota</taxon>
        <taxon>Betaproteobacteria</taxon>
        <taxon>Burkholderiales</taxon>
        <taxon>Comamonadaceae</taxon>
        <taxon>Rhodoferax</taxon>
    </lineage>
</organism>
<evidence type="ECO:0000256" key="1">
    <source>
        <dbReference type="SAM" id="Phobius"/>
    </source>
</evidence>